<dbReference type="SUPFAM" id="SSF56784">
    <property type="entry name" value="HAD-like"/>
    <property type="match status" value="1"/>
</dbReference>
<dbReference type="Proteomes" id="UP000234881">
    <property type="component" value="Unassembled WGS sequence"/>
</dbReference>
<sequence>MGLRSVSLRVYTHATTDPLCKFRPCLLGYLVIDCTKPVPISTRLFFHSVWSIPLSKSFPFEACLFDLDGTLVDSIAAVTRAWSKLALRHGQDPEHVLHVIHGRPASESLKELLSFMDEEALQEEFLWLENLEATDTDGVIPIAGALGFLARLDALQIPWGIVTSGTQPIARPRIKAAGIPMPDVLVTANEIKKGKPDPEPYLLGAAQIKIDPQKCIVFEDAPAGITAGLAAQSTVIAISAAAGFTPTERVPSINNYDHLTIRQSDEGFYLEITQ</sequence>
<dbReference type="InterPro" id="IPR023214">
    <property type="entry name" value="HAD_sf"/>
</dbReference>
<reference evidence="1 2" key="1">
    <citation type="submission" date="2018-01" db="EMBL/GenBank/DDBJ databases">
        <title>The draft genome sequence of Cohaesibacter sp. H1304.</title>
        <authorList>
            <person name="Wang N.-N."/>
            <person name="Du Z.-J."/>
        </authorList>
    </citation>
    <scope>NUCLEOTIDE SEQUENCE [LARGE SCALE GENOMIC DNA]</scope>
    <source>
        <strain evidence="1 2">H1304</strain>
    </source>
</reference>
<protein>
    <submittedName>
        <fullName evidence="1">Phosphatase</fullName>
    </submittedName>
</protein>
<gene>
    <name evidence="1" type="ORF">C0081_18875</name>
</gene>
<dbReference type="Gene3D" id="3.40.50.1000">
    <property type="entry name" value="HAD superfamily/HAD-like"/>
    <property type="match status" value="1"/>
</dbReference>
<evidence type="ECO:0000313" key="1">
    <source>
        <dbReference type="EMBL" id="PLW75704.1"/>
    </source>
</evidence>
<evidence type="ECO:0000313" key="2">
    <source>
        <dbReference type="Proteomes" id="UP000234881"/>
    </source>
</evidence>
<dbReference type="SFLD" id="SFLDG01129">
    <property type="entry name" value="C1.5:_HAD__Beta-PGM__Phosphata"/>
    <property type="match status" value="1"/>
</dbReference>
<keyword evidence="2" id="KW-1185">Reference proteome</keyword>
<accession>A0A2N5XMK4</accession>
<dbReference type="CDD" id="cd07527">
    <property type="entry name" value="HAD_ScGPP-like"/>
    <property type="match status" value="1"/>
</dbReference>
<dbReference type="Pfam" id="PF00702">
    <property type="entry name" value="Hydrolase"/>
    <property type="match status" value="1"/>
</dbReference>
<dbReference type="NCBIfam" id="TIGR01509">
    <property type="entry name" value="HAD-SF-IA-v3"/>
    <property type="match status" value="1"/>
</dbReference>
<dbReference type="PRINTS" id="PR00413">
    <property type="entry name" value="HADHALOGNASE"/>
</dbReference>
<dbReference type="InterPro" id="IPR051806">
    <property type="entry name" value="HAD-like_SPP"/>
</dbReference>
<organism evidence="1 2">
    <name type="scientific">Cohaesibacter celericrescens</name>
    <dbReference type="NCBI Taxonomy" id="2067669"/>
    <lineage>
        <taxon>Bacteria</taxon>
        <taxon>Pseudomonadati</taxon>
        <taxon>Pseudomonadota</taxon>
        <taxon>Alphaproteobacteria</taxon>
        <taxon>Hyphomicrobiales</taxon>
        <taxon>Cohaesibacteraceae</taxon>
    </lineage>
</organism>
<dbReference type="GO" id="GO:0050308">
    <property type="term" value="F:sugar-phosphatase activity"/>
    <property type="evidence" value="ECO:0007669"/>
    <property type="project" value="TreeGrafter"/>
</dbReference>
<name>A0A2N5XMK4_9HYPH</name>
<dbReference type="InterPro" id="IPR023198">
    <property type="entry name" value="PGP-like_dom2"/>
</dbReference>
<dbReference type="AlphaFoldDB" id="A0A2N5XMK4"/>
<dbReference type="PANTHER" id="PTHR43481:SF4">
    <property type="entry name" value="GLYCEROL-1-PHOSPHATE PHOSPHOHYDROLASE 1-RELATED"/>
    <property type="match status" value="1"/>
</dbReference>
<dbReference type="OrthoDB" id="9800058at2"/>
<dbReference type="SFLD" id="SFLDS00003">
    <property type="entry name" value="Haloacid_Dehalogenase"/>
    <property type="match status" value="1"/>
</dbReference>
<comment type="caution">
    <text evidence="1">The sequence shown here is derived from an EMBL/GenBank/DDBJ whole genome shotgun (WGS) entry which is preliminary data.</text>
</comment>
<dbReference type="Gene3D" id="1.10.150.240">
    <property type="entry name" value="Putative phosphatase, domain 2"/>
    <property type="match status" value="1"/>
</dbReference>
<dbReference type="PANTHER" id="PTHR43481">
    <property type="entry name" value="FRUCTOSE-1-PHOSPHATE PHOSPHATASE"/>
    <property type="match status" value="1"/>
</dbReference>
<dbReference type="InterPro" id="IPR006439">
    <property type="entry name" value="HAD-SF_hydro_IA"/>
</dbReference>
<proteinExistence type="predicted"/>
<dbReference type="EMBL" id="PKUQ01000047">
    <property type="protein sequence ID" value="PLW75704.1"/>
    <property type="molecule type" value="Genomic_DNA"/>
</dbReference>
<dbReference type="InterPro" id="IPR036412">
    <property type="entry name" value="HAD-like_sf"/>
</dbReference>